<dbReference type="Proteomes" id="UP000016480">
    <property type="component" value="Unassembled WGS sequence"/>
</dbReference>
<keyword evidence="1" id="KW-0472">Membrane</keyword>
<evidence type="ECO:0000256" key="1">
    <source>
        <dbReference type="SAM" id="Phobius"/>
    </source>
</evidence>
<feature type="transmembrane region" description="Helical" evidence="1">
    <location>
        <begin position="23"/>
        <end position="43"/>
    </location>
</feature>
<proteinExistence type="predicted"/>
<evidence type="ECO:0000313" key="2">
    <source>
        <dbReference type="EMBL" id="KAF7786987.1"/>
    </source>
</evidence>
<dbReference type="EMBL" id="AHCD03000034">
    <property type="protein sequence ID" value="KAF7786987.1"/>
    <property type="molecule type" value="Genomic_DNA"/>
</dbReference>
<comment type="caution">
    <text evidence="2">The sequence shown here is derived from an EMBL/GenBank/DDBJ whole genome shotgun (WGS) entry which is preliminary data.</text>
</comment>
<name>A0A8T0C8B3_9GAMM</name>
<protein>
    <submittedName>
        <fullName evidence="2">Uncharacterized protein</fullName>
    </submittedName>
</protein>
<accession>A0A8T0C8B3</accession>
<reference evidence="2 3" key="1">
    <citation type="journal article" date="2012" name="J. Bacteriol.">
        <title>Genome sequence of the cycloprodigiosin-producing bacterial strain Pseudoalteromonas rubra ATCC 29570(T).</title>
        <authorList>
            <person name="Xie B.B."/>
            <person name="Shu Y.L."/>
            <person name="Qin Q.L."/>
            <person name="Rong J.C."/>
            <person name="Zhang X.Y."/>
            <person name="Chen X.L."/>
            <person name="Zhou B.C."/>
            <person name="Zhang Y.Z."/>
        </authorList>
    </citation>
    <scope>NUCLEOTIDE SEQUENCE [LARGE SCALE GENOMIC DNA]</scope>
    <source>
        <strain evidence="2 3">DSM 6842</strain>
    </source>
</reference>
<organism evidence="2 3">
    <name type="scientific">Pseudoalteromonas rubra</name>
    <dbReference type="NCBI Taxonomy" id="43658"/>
    <lineage>
        <taxon>Bacteria</taxon>
        <taxon>Pseudomonadati</taxon>
        <taxon>Pseudomonadota</taxon>
        <taxon>Gammaproteobacteria</taxon>
        <taxon>Alteromonadales</taxon>
        <taxon>Pseudoalteromonadaceae</taxon>
        <taxon>Pseudoalteromonas</taxon>
    </lineage>
</organism>
<gene>
    <name evidence="2" type="ORF">PRUB_a3823</name>
</gene>
<dbReference type="AlphaFoldDB" id="A0A8T0C8B3"/>
<keyword evidence="1" id="KW-0812">Transmembrane</keyword>
<keyword evidence="1" id="KW-1133">Transmembrane helix</keyword>
<evidence type="ECO:0000313" key="3">
    <source>
        <dbReference type="Proteomes" id="UP000016480"/>
    </source>
</evidence>
<sequence>MIDSVNALSDNALSDSWRLIEHAQSVLFSFVFLIVIFILHCVLQ</sequence>